<name>A0AAD3DQC2_9CHLO</name>
<dbReference type="InterPro" id="IPR016181">
    <property type="entry name" value="Acyl_CoA_acyltransferase"/>
</dbReference>
<dbReference type="EMBL" id="BMAR01000009">
    <property type="protein sequence ID" value="GFR45002.1"/>
    <property type="molecule type" value="Genomic_DNA"/>
</dbReference>
<dbReference type="GO" id="GO:0016747">
    <property type="term" value="F:acyltransferase activity, transferring groups other than amino-acyl groups"/>
    <property type="evidence" value="ECO:0007669"/>
    <property type="project" value="InterPro"/>
</dbReference>
<dbReference type="Pfam" id="PF13508">
    <property type="entry name" value="Acetyltransf_7"/>
    <property type="match status" value="1"/>
</dbReference>
<dbReference type="InterPro" id="IPR000182">
    <property type="entry name" value="GNAT_dom"/>
</dbReference>
<gene>
    <name evidence="2" type="ORF">Agub_g6312</name>
</gene>
<evidence type="ECO:0000259" key="1">
    <source>
        <dbReference type="PROSITE" id="PS51186"/>
    </source>
</evidence>
<keyword evidence="3" id="KW-1185">Reference proteome</keyword>
<dbReference type="CDD" id="cd04301">
    <property type="entry name" value="NAT_SF"/>
    <property type="match status" value="1"/>
</dbReference>
<accession>A0AAD3DQC2</accession>
<organism evidence="2 3">
    <name type="scientific">Astrephomene gubernaculifera</name>
    <dbReference type="NCBI Taxonomy" id="47775"/>
    <lineage>
        <taxon>Eukaryota</taxon>
        <taxon>Viridiplantae</taxon>
        <taxon>Chlorophyta</taxon>
        <taxon>core chlorophytes</taxon>
        <taxon>Chlorophyceae</taxon>
        <taxon>CS clade</taxon>
        <taxon>Chlamydomonadales</taxon>
        <taxon>Astrephomenaceae</taxon>
        <taxon>Astrephomene</taxon>
    </lineage>
</organism>
<dbReference type="SUPFAM" id="SSF55729">
    <property type="entry name" value="Acyl-CoA N-acyltransferases (Nat)"/>
    <property type="match status" value="1"/>
</dbReference>
<dbReference type="Gene3D" id="3.40.630.30">
    <property type="match status" value="1"/>
</dbReference>
<proteinExistence type="predicted"/>
<dbReference type="Proteomes" id="UP001054857">
    <property type="component" value="Unassembled WGS sequence"/>
</dbReference>
<feature type="domain" description="N-acetyltransferase" evidence="1">
    <location>
        <begin position="44"/>
        <end position="220"/>
    </location>
</feature>
<evidence type="ECO:0000313" key="2">
    <source>
        <dbReference type="EMBL" id="GFR45002.1"/>
    </source>
</evidence>
<comment type="caution">
    <text evidence="2">The sequence shown here is derived from an EMBL/GenBank/DDBJ whole genome shotgun (WGS) entry which is preliminary data.</text>
</comment>
<dbReference type="PROSITE" id="PS51186">
    <property type="entry name" value="GNAT"/>
    <property type="match status" value="1"/>
</dbReference>
<evidence type="ECO:0000313" key="3">
    <source>
        <dbReference type="Proteomes" id="UP001054857"/>
    </source>
</evidence>
<reference evidence="2 3" key="1">
    <citation type="journal article" date="2021" name="Sci. Rep.">
        <title>Genome sequencing of the multicellular alga Astrephomene provides insights into convergent evolution of germ-soma differentiation.</title>
        <authorList>
            <person name="Yamashita S."/>
            <person name="Yamamoto K."/>
            <person name="Matsuzaki R."/>
            <person name="Suzuki S."/>
            <person name="Yamaguchi H."/>
            <person name="Hirooka S."/>
            <person name="Minakuchi Y."/>
            <person name="Miyagishima S."/>
            <person name="Kawachi M."/>
            <person name="Toyoda A."/>
            <person name="Nozaki H."/>
        </authorList>
    </citation>
    <scope>NUCLEOTIDE SEQUENCE [LARGE SCALE GENOMIC DNA]</scope>
    <source>
        <strain evidence="2 3">NIES-4017</strain>
    </source>
</reference>
<feature type="non-terminal residue" evidence="2">
    <location>
        <position position="1"/>
    </location>
</feature>
<protein>
    <recommendedName>
        <fullName evidence="1">N-acetyltransferase domain-containing protein</fullName>
    </recommendedName>
</protein>
<sequence>SFLAAPAHLRPTKCNRINAYEKKASATSVGISVDAGNTQRPDGYILRQGTDTDLEAIWKFVLSEKINPLGLDPRRFTVAIAPSQPPITTPGTPFRTAADEEVAGVVQTVPLSGSPGGGLLLPSPPPAGGDPGASIQEPPLLVELRTLVVAPGHRRRGLGSLLVTQRLCALPPGSTVWLTTLGSRERFYARLGFSRRTLGEAPRSLLPEVAAGLLAARLLAGQQLIVMSATTATAADQAGGSSSSCSSSG</sequence>
<dbReference type="AlphaFoldDB" id="A0AAD3DQC2"/>